<dbReference type="EMBL" id="UINC01185593">
    <property type="protein sequence ID" value="SVD97380.1"/>
    <property type="molecule type" value="Genomic_DNA"/>
</dbReference>
<protein>
    <submittedName>
        <fullName evidence="1">Uncharacterized protein</fullName>
    </submittedName>
</protein>
<dbReference type="PROSITE" id="PS51257">
    <property type="entry name" value="PROKAR_LIPOPROTEIN"/>
    <property type="match status" value="1"/>
</dbReference>
<evidence type="ECO:0000313" key="1">
    <source>
        <dbReference type="EMBL" id="SVD97380.1"/>
    </source>
</evidence>
<accession>A0A382ZQ16</accession>
<name>A0A382ZQ16_9ZZZZ</name>
<sequence length="191" mass="21909">MRTFAGPLLFFSFLVLSGCTRPHLKEGRACYQYASKSPDQQEATFFHTIAAEEFVLAIRYESLDGEEEMEARSKLIRSLLEIGLGSLADAEIRITAKKFEDYTYRKSLSDPGVLHLISAERARLLAALATQEEIRLELLEEAVTEAYLSHNRFDSQEVRKHVDLVKVRLLRLRARTMLDFLTPDRLDLTQE</sequence>
<feature type="non-terminal residue" evidence="1">
    <location>
        <position position="191"/>
    </location>
</feature>
<reference evidence="1" key="1">
    <citation type="submission" date="2018-05" db="EMBL/GenBank/DDBJ databases">
        <authorList>
            <person name="Lanie J.A."/>
            <person name="Ng W.-L."/>
            <person name="Kazmierczak K.M."/>
            <person name="Andrzejewski T.M."/>
            <person name="Davidsen T.M."/>
            <person name="Wayne K.J."/>
            <person name="Tettelin H."/>
            <person name="Glass J.I."/>
            <person name="Rusch D."/>
            <person name="Podicherti R."/>
            <person name="Tsui H.-C.T."/>
            <person name="Winkler M.E."/>
        </authorList>
    </citation>
    <scope>NUCLEOTIDE SEQUENCE</scope>
</reference>
<gene>
    <name evidence="1" type="ORF">METZ01_LOCUS450234</name>
</gene>
<organism evidence="1">
    <name type="scientific">marine metagenome</name>
    <dbReference type="NCBI Taxonomy" id="408172"/>
    <lineage>
        <taxon>unclassified sequences</taxon>
        <taxon>metagenomes</taxon>
        <taxon>ecological metagenomes</taxon>
    </lineage>
</organism>
<proteinExistence type="predicted"/>
<dbReference type="AlphaFoldDB" id="A0A382ZQ16"/>